<comment type="caution">
    <text evidence="4">The sequence shown here is derived from an EMBL/GenBank/DDBJ whole genome shotgun (WGS) entry which is preliminary data.</text>
</comment>
<dbReference type="InterPro" id="IPR010987">
    <property type="entry name" value="Glutathione-S-Trfase_C-like"/>
</dbReference>
<dbReference type="Pfam" id="PF13417">
    <property type="entry name" value="GST_N_3"/>
    <property type="match status" value="1"/>
</dbReference>
<evidence type="ECO:0008006" key="6">
    <source>
        <dbReference type="Google" id="ProtNLM"/>
    </source>
</evidence>
<dbReference type="SUPFAM" id="SSF47616">
    <property type="entry name" value="GST C-terminal domain-like"/>
    <property type="match status" value="1"/>
</dbReference>
<dbReference type="SFLD" id="SFLDS00019">
    <property type="entry name" value="Glutathione_Transferase_(cytos"/>
    <property type="match status" value="1"/>
</dbReference>
<dbReference type="Gene3D" id="3.40.30.10">
    <property type="entry name" value="Glutaredoxin"/>
    <property type="match status" value="1"/>
</dbReference>
<evidence type="ECO:0000256" key="1">
    <source>
        <dbReference type="ARBA" id="ARBA00007409"/>
    </source>
</evidence>
<comment type="similarity">
    <text evidence="1">Belongs to the GST superfamily.</text>
</comment>
<dbReference type="Proteomes" id="UP001305779">
    <property type="component" value="Unassembled WGS sequence"/>
</dbReference>
<dbReference type="Pfam" id="PF00043">
    <property type="entry name" value="GST_C"/>
    <property type="match status" value="1"/>
</dbReference>
<sequence length="213" mass="23936">MPIKLYFLQASRSIRTAWQLNELGLDYSVAFSPRENGVAPAAFKQQAGGLGKFPTLEDNGVLFYESGNICEYLSDKYDTQHRLLPPVGDPSRYKVLQWVHASEATYLLHGLAVLYAKWNQKDGDVQQTIAGLSKNVINDLNHLEEELKKSSGKFLLGDKLTAADIMMHFSARFMLVRELGTQGKTWPKIEEWLNTCEATPSYKAAVEKTGHKL</sequence>
<evidence type="ECO:0000313" key="5">
    <source>
        <dbReference type="Proteomes" id="UP001305779"/>
    </source>
</evidence>
<dbReference type="SFLD" id="SFLDG00358">
    <property type="entry name" value="Main_(cytGST)"/>
    <property type="match status" value="1"/>
</dbReference>
<dbReference type="Gene3D" id="1.20.1050.10">
    <property type="match status" value="1"/>
</dbReference>
<evidence type="ECO:0000313" key="4">
    <source>
        <dbReference type="EMBL" id="KAK4499263.1"/>
    </source>
</evidence>
<dbReference type="CDD" id="cd03046">
    <property type="entry name" value="GST_N_GTT1_like"/>
    <property type="match status" value="1"/>
</dbReference>
<dbReference type="SUPFAM" id="SSF52833">
    <property type="entry name" value="Thioredoxin-like"/>
    <property type="match status" value="1"/>
</dbReference>
<feature type="domain" description="GST C-terminal" evidence="3">
    <location>
        <begin position="88"/>
        <end position="213"/>
    </location>
</feature>
<dbReference type="InterPro" id="IPR036282">
    <property type="entry name" value="Glutathione-S-Trfase_C_sf"/>
</dbReference>
<evidence type="ECO:0000259" key="2">
    <source>
        <dbReference type="PROSITE" id="PS50404"/>
    </source>
</evidence>
<dbReference type="PANTHER" id="PTHR44051">
    <property type="entry name" value="GLUTATHIONE S-TRANSFERASE-RELATED"/>
    <property type="match status" value="1"/>
</dbReference>
<keyword evidence="5" id="KW-1185">Reference proteome</keyword>
<dbReference type="PROSITE" id="PS50404">
    <property type="entry name" value="GST_NTER"/>
    <property type="match status" value="1"/>
</dbReference>
<evidence type="ECO:0000259" key="3">
    <source>
        <dbReference type="PROSITE" id="PS50405"/>
    </source>
</evidence>
<dbReference type="PANTHER" id="PTHR44051:SF9">
    <property type="entry name" value="GLUTATHIONE S-TRANSFERASE 1"/>
    <property type="match status" value="1"/>
</dbReference>
<dbReference type="InterPro" id="IPR036249">
    <property type="entry name" value="Thioredoxin-like_sf"/>
</dbReference>
<reference evidence="4 5" key="1">
    <citation type="journal article" date="2023" name="G3 (Bethesda)">
        <title>A chromosome-level genome assembly of Zasmidium syzygii isolated from banana leaves.</title>
        <authorList>
            <person name="van Westerhoven A.C."/>
            <person name="Mehrabi R."/>
            <person name="Talebi R."/>
            <person name="Steentjes M.B.F."/>
            <person name="Corcolon B."/>
            <person name="Chong P.A."/>
            <person name="Kema G.H.J."/>
            <person name="Seidl M.F."/>
        </authorList>
    </citation>
    <scope>NUCLEOTIDE SEQUENCE [LARGE SCALE GENOMIC DNA]</scope>
    <source>
        <strain evidence="4 5">P124</strain>
    </source>
</reference>
<dbReference type="InterPro" id="IPR004046">
    <property type="entry name" value="GST_C"/>
</dbReference>
<gene>
    <name evidence="4" type="ORF">PRZ48_009776</name>
</gene>
<dbReference type="InterPro" id="IPR004045">
    <property type="entry name" value="Glutathione_S-Trfase_N"/>
</dbReference>
<proteinExistence type="inferred from homology"/>
<dbReference type="EMBL" id="JAXOVC010000007">
    <property type="protein sequence ID" value="KAK4499263.1"/>
    <property type="molecule type" value="Genomic_DNA"/>
</dbReference>
<dbReference type="InterPro" id="IPR040079">
    <property type="entry name" value="Glutathione_S-Trfase"/>
</dbReference>
<protein>
    <recommendedName>
        <fullName evidence="6">Glutathione S-transferase</fullName>
    </recommendedName>
</protein>
<organism evidence="4 5">
    <name type="scientific">Zasmidium cellare</name>
    <name type="common">Wine cellar mold</name>
    <name type="synonym">Racodium cellare</name>
    <dbReference type="NCBI Taxonomy" id="395010"/>
    <lineage>
        <taxon>Eukaryota</taxon>
        <taxon>Fungi</taxon>
        <taxon>Dikarya</taxon>
        <taxon>Ascomycota</taxon>
        <taxon>Pezizomycotina</taxon>
        <taxon>Dothideomycetes</taxon>
        <taxon>Dothideomycetidae</taxon>
        <taxon>Mycosphaerellales</taxon>
        <taxon>Mycosphaerellaceae</taxon>
        <taxon>Zasmidium</taxon>
    </lineage>
</organism>
<name>A0ABR0EDJ9_ZASCE</name>
<accession>A0ABR0EDJ9</accession>
<feature type="domain" description="GST N-terminal" evidence="2">
    <location>
        <begin position="1"/>
        <end position="81"/>
    </location>
</feature>
<dbReference type="PROSITE" id="PS50405">
    <property type="entry name" value="GST_CTER"/>
    <property type="match status" value="1"/>
</dbReference>